<keyword evidence="3" id="KW-1185">Reference proteome</keyword>
<reference evidence="3" key="1">
    <citation type="journal article" date="2013" name="Science">
        <title>The Amborella genome and the evolution of flowering plants.</title>
        <authorList>
            <consortium name="Amborella Genome Project"/>
        </authorList>
    </citation>
    <scope>NUCLEOTIDE SEQUENCE [LARGE SCALE GENOMIC DNA]</scope>
</reference>
<proteinExistence type="predicted"/>
<organism evidence="2 3">
    <name type="scientific">Amborella trichopoda</name>
    <dbReference type="NCBI Taxonomy" id="13333"/>
    <lineage>
        <taxon>Eukaryota</taxon>
        <taxon>Viridiplantae</taxon>
        <taxon>Streptophyta</taxon>
        <taxon>Embryophyta</taxon>
        <taxon>Tracheophyta</taxon>
        <taxon>Spermatophyta</taxon>
        <taxon>Magnoliopsida</taxon>
        <taxon>Amborellales</taxon>
        <taxon>Amborellaceae</taxon>
        <taxon>Amborella</taxon>
    </lineage>
</organism>
<feature type="transmembrane region" description="Helical" evidence="1">
    <location>
        <begin position="96"/>
        <end position="116"/>
    </location>
</feature>
<dbReference type="Gramene" id="ERN14382">
    <property type="protein sequence ID" value="ERN14382"/>
    <property type="gene ID" value="AMTR_s00033p00229160"/>
</dbReference>
<dbReference type="AlphaFoldDB" id="U5CZ11"/>
<keyword evidence="1" id="KW-0472">Membrane</keyword>
<dbReference type="EMBL" id="KI392557">
    <property type="protein sequence ID" value="ERN14382.1"/>
    <property type="molecule type" value="Genomic_DNA"/>
</dbReference>
<gene>
    <name evidence="2" type="ORF">AMTR_s00033p00229160</name>
</gene>
<name>U5CZ11_AMBTC</name>
<evidence type="ECO:0000313" key="3">
    <source>
        <dbReference type="Proteomes" id="UP000017836"/>
    </source>
</evidence>
<sequence length="119" mass="13363">MQYLDTRFSLSHCHIVEEHTHKGKVLTMLLACGRVSPSLVHVPLPRSCIMSYALSIVCHRSAHGLLWDSRWSSPQLLSPVSFGLAIMNMKFRKQQVLWILLLPIGLVALSGLTRLACRS</sequence>
<dbReference type="Proteomes" id="UP000017836">
    <property type="component" value="Unassembled WGS sequence"/>
</dbReference>
<evidence type="ECO:0000313" key="2">
    <source>
        <dbReference type="EMBL" id="ERN14382.1"/>
    </source>
</evidence>
<keyword evidence="1" id="KW-0812">Transmembrane</keyword>
<keyword evidence="1" id="KW-1133">Transmembrane helix</keyword>
<dbReference type="HOGENOM" id="CLU_2064629_0_0_1"/>
<evidence type="ECO:0000256" key="1">
    <source>
        <dbReference type="SAM" id="Phobius"/>
    </source>
</evidence>
<protein>
    <submittedName>
        <fullName evidence="2">Uncharacterized protein</fullName>
    </submittedName>
</protein>
<accession>U5CZ11</accession>